<accession>A0A890DGN8</accession>
<name>A0A890DGN8_ECOLX</name>
<protein>
    <submittedName>
        <fullName evidence="1">Mobile element protein</fullName>
    </submittedName>
</protein>
<sequence>MYLKSNIGQLMSIITNLRFNRHELSDIRFKVHFYATFWLRSGLNQSAVS</sequence>
<reference evidence="1" key="1">
    <citation type="journal article" date="2021" name="Sci. Rep.">
        <title>Antibiotic resistance plasmid composition and architecture in Escherichia coli isolates from meat.</title>
        <authorList>
            <person name="Darphorn T.S."/>
            <person name="Bel K."/>
            <person name="Koenders-van Sint Anneland B.B."/>
            <person name="Brul S."/>
            <person name="Ter Kuile B.H."/>
        </authorList>
    </citation>
    <scope>NUCLEOTIDE SEQUENCE</scope>
    <source>
        <strain evidence="1">ESBL3215</strain>
    </source>
</reference>
<keyword evidence="1" id="KW-0614">Plasmid</keyword>
<proteinExistence type="predicted"/>
<dbReference type="EMBL" id="MW390531">
    <property type="protein sequence ID" value="QRG43774.1"/>
    <property type="molecule type" value="Genomic_DNA"/>
</dbReference>
<geneLocation type="plasmid" evidence="1">
    <name>pESBL3215-IncI</name>
</geneLocation>
<organism evidence="1">
    <name type="scientific">Escherichia coli</name>
    <dbReference type="NCBI Taxonomy" id="562"/>
    <lineage>
        <taxon>Bacteria</taxon>
        <taxon>Pseudomonadati</taxon>
        <taxon>Pseudomonadota</taxon>
        <taxon>Gammaproteobacteria</taxon>
        <taxon>Enterobacterales</taxon>
        <taxon>Enterobacteriaceae</taxon>
        <taxon>Escherichia</taxon>
    </lineage>
</organism>
<evidence type="ECO:0000313" key="1">
    <source>
        <dbReference type="EMBL" id="QRG43774.1"/>
    </source>
</evidence>
<dbReference type="AlphaFoldDB" id="A0A890DGN8"/>